<proteinExistence type="predicted"/>
<evidence type="ECO:0000313" key="2">
    <source>
        <dbReference type="Proteomes" id="UP001233172"/>
    </source>
</evidence>
<dbReference type="AlphaFoldDB" id="A0AAD8BYG1"/>
<keyword evidence="2" id="KW-1185">Reference proteome</keyword>
<name>A0AAD8BYG1_BIOPF</name>
<dbReference type="EMBL" id="JASAOG010000023">
    <property type="protein sequence ID" value="KAK0062950.1"/>
    <property type="molecule type" value="Genomic_DNA"/>
</dbReference>
<organism evidence="1 2">
    <name type="scientific">Biomphalaria pfeifferi</name>
    <name type="common">Bloodfluke planorb</name>
    <name type="synonym">Freshwater snail</name>
    <dbReference type="NCBI Taxonomy" id="112525"/>
    <lineage>
        <taxon>Eukaryota</taxon>
        <taxon>Metazoa</taxon>
        <taxon>Spiralia</taxon>
        <taxon>Lophotrochozoa</taxon>
        <taxon>Mollusca</taxon>
        <taxon>Gastropoda</taxon>
        <taxon>Heterobranchia</taxon>
        <taxon>Euthyneura</taxon>
        <taxon>Panpulmonata</taxon>
        <taxon>Hygrophila</taxon>
        <taxon>Lymnaeoidea</taxon>
        <taxon>Planorbidae</taxon>
        <taxon>Biomphalaria</taxon>
    </lineage>
</organism>
<dbReference type="Proteomes" id="UP001233172">
    <property type="component" value="Unassembled WGS sequence"/>
</dbReference>
<comment type="caution">
    <text evidence="1">The sequence shown here is derived from an EMBL/GenBank/DDBJ whole genome shotgun (WGS) entry which is preliminary data.</text>
</comment>
<reference evidence="1" key="1">
    <citation type="journal article" date="2023" name="PLoS Negl. Trop. Dis.">
        <title>A genome sequence for Biomphalaria pfeifferi, the major vector snail for the human-infecting parasite Schistosoma mansoni.</title>
        <authorList>
            <person name="Bu L."/>
            <person name="Lu L."/>
            <person name="Laidemitt M.R."/>
            <person name="Zhang S.M."/>
            <person name="Mutuku M."/>
            <person name="Mkoji G."/>
            <person name="Steinauer M."/>
            <person name="Loker E.S."/>
        </authorList>
    </citation>
    <scope>NUCLEOTIDE SEQUENCE</scope>
    <source>
        <strain evidence="1">KasaAsao</strain>
    </source>
</reference>
<reference evidence="1" key="2">
    <citation type="submission" date="2023-04" db="EMBL/GenBank/DDBJ databases">
        <authorList>
            <person name="Bu L."/>
            <person name="Lu L."/>
            <person name="Laidemitt M.R."/>
            <person name="Zhang S.M."/>
            <person name="Mutuku M."/>
            <person name="Mkoji G."/>
            <person name="Steinauer M."/>
            <person name="Loker E.S."/>
        </authorList>
    </citation>
    <scope>NUCLEOTIDE SEQUENCE</scope>
    <source>
        <strain evidence="1">KasaAsao</strain>
        <tissue evidence="1">Whole Snail</tissue>
    </source>
</reference>
<gene>
    <name evidence="1" type="ORF">Bpfe_007670</name>
</gene>
<accession>A0AAD8BYG1</accession>
<evidence type="ECO:0000313" key="1">
    <source>
        <dbReference type="EMBL" id="KAK0062950.1"/>
    </source>
</evidence>
<protein>
    <submittedName>
        <fullName evidence="1">Uncharacterized protein</fullName>
    </submittedName>
</protein>
<sequence>MTQCNSFLLKRLEDYFRSIHGTNFQIYMRICCLVFPFGSWIRKEPRSVYFTWDYPVFKPLIDHHVTKVKDEWGATELVVTHVTSCRSGGLASSLLFGLSPCTGGLDQEYQFSPECSVVEDPR</sequence>